<evidence type="ECO:0000313" key="1">
    <source>
        <dbReference type="EMBL" id="MBP2033326.1"/>
    </source>
</evidence>
<comment type="caution">
    <text evidence="1">The sequence shown here is derived from an EMBL/GenBank/DDBJ whole genome shotgun (WGS) entry which is preliminary data.</text>
</comment>
<dbReference type="Proteomes" id="UP001519307">
    <property type="component" value="Unassembled WGS sequence"/>
</dbReference>
<gene>
    <name evidence="1" type="ORF">J2Z42_002029</name>
</gene>
<protein>
    <submittedName>
        <fullName evidence="1">Uncharacterized protein</fullName>
    </submittedName>
</protein>
<accession>A0ABS4KV32</accession>
<sequence>MLQVAIVVDIRDERFTIEDNLNNPTFEKT</sequence>
<keyword evidence="2" id="KW-1185">Reference proteome</keyword>
<reference evidence="1 2" key="1">
    <citation type="submission" date="2021-03" db="EMBL/GenBank/DDBJ databases">
        <title>Genomic Encyclopedia of Type Strains, Phase IV (KMG-IV): sequencing the most valuable type-strain genomes for metagenomic binning, comparative biology and taxonomic classification.</title>
        <authorList>
            <person name="Goeker M."/>
        </authorList>
    </citation>
    <scope>NUCLEOTIDE SEQUENCE [LARGE SCALE GENOMIC DNA]</scope>
    <source>
        <strain evidence="1 2">DSM 28783</strain>
    </source>
</reference>
<organism evidence="1 2">
    <name type="scientific">Clostridium algifaecis</name>
    <dbReference type="NCBI Taxonomy" id="1472040"/>
    <lineage>
        <taxon>Bacteria</taxon>
        <taxon>Bacillati</taxon>
        <taxon>Bacillota</taxon>
        <taxon>Clostridia</taxon>
        <taxon>Eubacteriales</taxon>
        <taxon>Clostridiaceae</taxon>
        <taxon>Clostridium</taxon>
    </lineage>
</organism>
<dbReference type="EMBL" id="JAGGLM010000013">
    <property type="protein sequence ID" value="MBP2033326.1"/>
    <property type="molecule type" value="Genomic_DNA"/>
</dbReference>
<evidence type="ECO:0000313" key="2">
    <source>
        <dbReference type="Proteomes" id="UP001519307"/>
    </source>
</evidence>
<name>A0ABS4KV32_9CLOT</name>
<proteinExistence type="predicted"/>